<evidence type="ECO:0000259" key="21">
    <source>
        <dbReference type="Pfam" id="PF00689"/>
    </source>
</evidence>
<dbReference type="GO" id="GO:0005388">
    <property type="term" value="F:P-type calcium transporter activity"/>
    <property type="evidence" value="ECO:0007669"/>
    <property type="project" value="UniProtKB-EC"/>
</dbReference>
<feature type="compositionally biased region" description="Polar residues" evidence="19">
    <location>
        <begin position="1450"/>
        <end position="1466"/>
    </location>
</feature>
<dbReference type="InterPro" id="IPR023299">
    <property type="entry name" value="ATPase_P-typ_cyto_dom_N"/>
</dbReference>
<organism evidence="23 24">
    <name type="scientific">Lophiotrema nucula</name>
    <dbReference type="NCBI Taxonomy" id="690887"/>
    <lineage>
        <taxon>Eukaryota</taxon>
        <taxon>Fungi</taxon>
        <taxon>Dikarya</taxon>
        <taxon>Ascomycota</taxon>
        <taxon>Pezizomycotina</taxon>
        <taxon>Dothideomycetes</taxon>
        <taxon>Pleosporomycetidae</taxon>
        <taxon>Pleosporales</taxon>
        <taxon>Lophiotremataceae</taxon>
        <taxon>Lophiotrema</taxon>
    </lineage>
</organism>
<feature type="transmembrane region" description="Helical" evidence="18">
    <location>
        <begin position="512"/>
        <end position="530"/>
    </location>
</feature>
<dbReference type="CDD" id="cd02081">
    <property type="entry name" value="P-type_ATPase_Ca_PMCA-like"/>
    <property type="match status" value="1"/>
</dbReference>
<dbReference type="PRINTS" id="PR00119">
    <property type="entry name" value="CATATPASE"/>
</dbReference>
<dbReference type="FunFam" id="2.70.150.10:FF:000028">
    <property type="entry name" value="Calcium-transporting ATPase"/>
    <property type="match status" value="1"/>
</dbReference>
<dbReference type="Proteomes" id="UP000799770">
    <property type="component" value="Unassembled WGS sequence"/>
</dbReference>
<dbReference type="InterPro" id="IPR036412">
    <property type="entry name" value="HAD-like_sf"/>
</dbReference>
<accession>A0A6A5ZSX7</accession>
<feature type="transmembrane region" description="Helical" evidence="18">
    <location>
        <begin position="1181"/>
        <end position="1202"/>
    </location>
</feature>
<comment type="function">
    <text evidence="18">Catalyzes the hydrolysis of ATP coupled with the transport of calcium.</text>
</comment>
<dbReference type="Pfam" id="PF08282">
    <property type="entry name" value="Hydrolase_3"/>
    <property type="match status" value="1"/>
</dbReference>
<dbReference type="InterPro" id="IPR044492">
    <property type="entry name" value="P_typ_ATPase_HD_dom"/>
</dbReference>
<keyword evidence="24" id="KW-1185">Reference proteome</keyword>
<evidence type="ECO:0000256" key="8">
    <source>
        <dbReference type="ARBA" id="ARBA00022837"/>
    </source>
</evidence>
<feature type="transmembrane region" description="Helical" evidence="18">
    <location>
        <begin position="1208"/>
        <end position="1231"/>
    </location>
</feature>
<evidence type="ECO:0000256" key="5">
    <source>
        <dbReference type="ARBA" id="ARBA00022692"/>
    </source>
</evidence>
<dbReference type="InterPro" id="IPR008250">
    <property type="entry name" value="ATPase_P-typ_transduc_dom_A_sf"/>
</dbReference>
<dbReference type="GO" id="GO:0005524">
    <property type="term" value="F:ATP binding"/>
    <property type="evidence" value="ECO:0007669"/>
    <property type="project" value="UniProtKB-KW"/>
</dbReference>
<feature type="transmembrane region" description="Helical" evidence="18">
    <location>
        <begin position="1252"/>
        <end position="1276"/>
    </location>
</feature>
<dbReference type="SUPFAM" id="SSF56784">
    <property type="entry name" value="HAD-like"/>
    <property type="match status" value="1"/>
</dbReference>
<evidence type="ECO:0000256" key="1">
    <source>
        <dbReference type="ARBA" id="ARBA00004128"/>
    </source>
</evidence>
<dbReference type="GO" id="GO:0005886">
    <property type="term" value="C:plasma membrane"/>
    <property type="evidence" value="ECO:0007669"/>
    <property type="project" value="TreeGrafter"/>
</dbReference>
<proteinExistence type="inferred from homology"/>
<keyword evidence="8 18" id="KW-0106">Calcium</keyword>
<feature type="compositionally biased region" description="Polar residues" evidence="19">
    <location>
        <begin position="1564"/>
        <end position="1573"/>
    </location>
</feature>
<reference evidence="23" key="1">
    <citation type="journal article" date="2020" name="Stud. Mycol.">
        <title>101 Dothideomycetes genomes: a test case for predicting lifestyles and emergence of pathogens.</title>
        <authorList>
            <person name="Haridas S."/>
            <person name="Albert R."/>
            <person name="Binder M."/>
            <person name="Bloem J."/>
            <person name="Labutti K."/>
            <person name="Salamov A."/>
            <person name="Andreopoulos B."/>
            <person name="Baker S."/>
            <person name="Barry K."/>
            <person name="Bills G."/>
            <person name="Bluhm B."/>
            <person name="Cannon C."/>
            <person name="Castanera R."/>
            <person name="Culley D."/>
            <person name="Daum C."/>
            <person name="Ezra D."/>
            <person name="Gonzalez J."/>
            <person name="Henrissat B."/>
            <person name="Kuo A."/>
            <person name="Liang C."/>
            <person name="Lipzen A."/>
            <person name="Lutzoni F."/>
            <person name="Magnuson J."/>
            <person name="Mondo S."/>
            <person name="Nolan M."/>
            <person name="Ohm R."/>
            <person name="Pangilinan J."/>
            <person name="Park H.-J."/>
            <person name="Ramirez L."/>
            <person name="Alfaro M."/>
            <person name="Sun H."/>
            <person name="Tritt A."/>
            <person name="Yoshinaga Y."/>
            <person name="Zwiers L.-H."/>
            <person name="Turgeon B."/>
            <person name="Goodwin S."/>
            <person name="Spatafora J."/>
            <person name="Crous P."/>
            <person name="Grigoriev I."/>
        </authorList>
    </citation>
    <scope>NUCLEOTIDE SEQUENCE</scope>
    <source>
        <strain evidence="23">CBS 627.86</strain>
    </source>
</reference>
<dbReference type="GO" id="GO:0046872">
    <property type="term" value="F:metal ion binding"/>
    <property type="evidence" value="ECO:0007669"/>
    <property type="project" value="UniProtKB-KW"/>
</dbReference>
<feature type="transmembrane region" description="Helical" evidence="18">
    <location>
        <begin position="475"/>
        <end position="492"/>
    </location>
</feature>
<keyword evidence="12 18" id="KW-1133">Transmembrane helix</keyword>
<dbReference type="Pfam" id="PF00122">
    <property type="entry name" value="E1-E2_ATPase"/>
    <property type="match status" value="1"/>
</dbReference>
<dbReference type="PANTHER" id="PTHR24093">
    <property type="entry name" value="CATION TRANSPORTING ATPASE"/>
    <property type="match status" value="1"/>
</dbReference>
<dbReference type="InterPro" id="IPR023298">
    <property type="entry name" value="ATPase_P-typ_TM_dom_sf"/>
</dbReference>
<dbReference type="InterPro" id="IPR006068">
    <property type="entry name" value="ATPase_P-typ_cation-transptr_C"/>
</dbReference>
<dbReference type="Gene3D" id="3.40.1110.10">
    <property type="entry name" value="Calcium-transporting ATPase, cytoplasmic domain N"/>
    <property type="match status" value="1"/>
</dbReference>
<dbReference type="FunFam" id="3.40.50.1000:FF:000018">
    <property type="entry name" value="Calcium-transporting ATPase"/>
    <property type="match status" value="1"/>
</dbReference>
<evidence type="ECO:0000256" key="7">
    <source>
        <dbReference type="ARBA" id="ARBA00022741"/>
    </source>
</evidence>
<dbReference type="GO" id="GO:0016887">
    <property type="term" value="F:ATP hydrolysis activity"/>
    <property type="evidence" value="ECO:0007669"/>
    <property type="project" value="InterPro"/>
</dbReference>
<dbReference type="NCBIfam" id="TIGR01517">
    <property type="entry name" value="ATPase-IIB_Ca"/>
    <property type="match status" value="1"/>
</dbReference>
<keyword evidence="3" id="KW-0926">Vacuole</keyword>
<evidence type="ECO:0000256" key="6">
    <source>
        <dbReference type="ARBA" id="ARBA00022723"/>
    </source>
</evidence>
<dbReference type="GO" id="GO:0005774">
    <property type="term" value="C:vacuolar membrane"/>
    <property type="evidence" value="ECO:0007669"/>
    <property type="project" value="UniProtKB-SubCell"/>
</dbReference>
<dbReference type="Gene3D" id="1.20.1110.10">
    <property type="entry name" value="Calcium-transporting ATPase, transmembrane domain"/>
    <property type="match status" value="1"/>
</dbReference>
<evidence type="ECO:0000256" key="9">
    <source>
        <dbReference type="ARBA" id="ARBA00022840"/>
    </source>
</evidence>
<comment type="catalytic activity">
    <reaction evidence="16 18">
        <text>Ca(2+)(in) + ATP + H2O = Ca(2+)(out) + ADP + phosphate + H(+)</text>
        <dbReference type="Rhea" id="RHEA:18105"/>
        <dbReference type="ChEBI" id="CHEBI:15377"/>
        <dbReference type="ChEBI" id="CHEBI:15378"/>
        <dbReference type="ChEBI" id="CHEBI:29108"/>
        <dbReference type="ChEBI" id="CHEBI:30616"/>
        <dbReference type="ChEBI" id="CHEBI:43474"/>
        <dbReference type="ChEBI" id="CHEBI:456216"/>
        <dbReference type="EC" id="7.2.2.10"/>
    </reaction>
</comment>
<evidence type="ECO:0000256" key="15">
    <source>
        <dbReference type="ARBA" id="ARBA00038148"/>
    </source>
</evidence>
<evidence type="ECO:0000256" key="14">
    <source>
        <dbReference type="ARBA" id="ARBA00023136"/>
    </source>
</evidence>
<feature type="domain" description="Cation-transporting P-type ATPase N-terminal" evidence="22">
    <location>
        <begin position="441"/>
        <end position="486"/>
    </location>
</feature>
<dbReference type="InterPro" id="IPR059000">
    <property type="entry name" value="ATPase_P-type_domA"/>
</dbReference>
<dbReference type="InterPro" id="IPR023214">
    <property type="entry name" value="HAD_sf"/>
</dbReference>
<feature type="transmembrane region" description="Helical" evidence="18">
    <location>
        <begin position="1296"/>
        <end position="1313"/>
    </location>
</feature>
<feature type="region of interest" description="Disordered" evidence="19">
    <location>
        <begin position="1450"/>
        <end position="1493"/>
    </location>
</feature>
<dbReference type="OrthoDB" id="3352408at2759"/>
<comment type="function">
    <text evidence="17">This magnesium-dependent enzyme catalyzes the hydrolysis of ATP coupled with the transport of calcium. Transports the calcium to the vacuole and participates in the control of the cytosolic free calcium.</text>
</comment>
<dbReference type="InterPro" id="IPR006408">
    <property type="entry name" value="P-type_ATPase_IIB"/>
</dbReference>
<protein>
    <recommendedName>
        <fullName evidence="18">Calcium-transporting ATPase</fullName>
        <ecNumber evidence="18">7.2.2.10</ecNumber>
    </recommendedName>
</protein>
<comment type="caution">
    <text evidence="18">Lacks conserved residue(s) required for the propagation of feature annotation.</text>
</comment>
<keyword evidence="14 18" id="KW-0472">Membrane</keyword>
<keyword evidence="4 18" id="KW-0109">Calcium transport</keyword>
<dbReference type="EMBL" id="ML977312">
    <property type="protein sequence ID" value="KAF2121398.1"/>
    <property type="molecule type" value="Genomic_DNA"/>
</dbReference>
<dbReference type="Gene3D" id="3.40.50.1000">
    <property type="entry name" value="HAD superfamily/HAD-like"/>
    <property type="match status" value="1"/>
</dbReference>
<keyword evidence="10" id="KW-0460">Magnesium</keyword>
<dbReference type="SFLD" id="SFLDS00003">
    <property type="entry name" value="Haloacid_Dehalogenase"/>
    <property type="match status" value="1"/>
</dbReference>
<evidence type="ECO:0000313" key="23">
    <source>
        <dbReference type="EMBL" id="KAF2121398.1"/>
    </source>
</evidence>
<gene>
    <name evidence="23" type="ORF">BDV96DRAFT_594599</name>
</gene>
<evidence type="ECO:0000256" key="11">
    <source>
        <dbReference type="ARBA" id="ARBA00022967"/>
    </source>
</evidence>
<dbReference type="InterPro" id="IPR004014">
    <property type="entry name" value="ATPase_P-typ_cation-transptr_N"/>
</dbReference>
<dbReference type="Pfam" id="PF13246">
    <property type="entry name" value="Cation_ATPase"/>
    <property type="match status" value="1"/>
</dbReference>
<feature type="transmembrane region" description="Helical" evidence="18">
    <location>
        <begin position="1325"/>
        <end position="1350"/>
    </location>
</feature>
<evidence type="ECO:0000256" key="18">
    <source>
        <dbReference type="RuleBase" id="RU361146"/>
    </source>
</evidence>
<dbReference type="PROSITE" id="PS00154">
    <property type="entry name" value="ATPASE_E1_E2"/>
    <property type="match status" value="1"/>
</dbReference>
<name>A0A6A5ZSX7_9PLEO</name>
<dbReference type="PANTHER" id="PTHR24093:SF369">
    <property type="entry name" value="CALCIUM-TRANSPORTING ATPASE"/>
    <property type="match status" value="1"/>
</dbReference>
<evidence type="ECO:0000313" key="24">
    <source>
        <dbReference type="Proteomes" id="UP000799770"/>
    </source>
</evidence>
<feature type="region of interest" description="Disordered" evidence="19">
    <location>
        <begin position="115"/>
        <end position="342"/>
    </location>
</feature>
<feature type="compositionally biased region" description="Basic and acidic residues" evidence="19">
    <location>
        <begin position="1516"/>
        <end position="1548"/>
    </location>
</feature>
<feature type="domain" description="Cation-transporting P-type ATPase C-terminal" evidence="21">
    <location>
        <begin position="1208"/>
        <end position="1382"/>
    </location>
</feature>
<feature type="compositionally biased region" description="Polar residues" evidence="19">
    <location>
        <begin position="201"/>
        <end position="215"/>
    </location>
</feature>
<sequence length="1594" mass="172525">MMQRVCLDGVRRSATEVAWPKPCESCSVVGVQNALTLGLISFAARNSTLSGLGEHVVVPPSARHAAGRRSRRSTLCSLGPALGEAAEEATGGSATASIEPEHCLTEIASKTGSEFQADPLPAASPAPGAPRDSQSSAHFRRRHIVPTASPRLADTAHRAYSPPLAPRASHPAPSMSDIKDTDARDTPSPGPARRQRAPTITIDTSAVNANNSNMGDSVPLGDLQDNRSSSEQHDHHADVSPTQTKAPPAELRGANSFESRESRPTSPHNVSSPTQWSNSHNFLSVPGARSRGNSLDSATENGESASSGTYVTSSQGDTLRGERSPNEILGDEDALKPDPGTEADFEVENNKFGFSPGQLGKLLNPKSLGAFHALGGLDGIEKGLRTDRKAGLSVDEQYWDDAITFEEATTPKDIHTPIKQSPDKDFRREDTNESGKQPGKDAFADRKRVFSDNRLPVRKPKNILQLAWMAYNDKVLLLLTGAAVISLALGLYQTFGQKHEPGQPGVEWVEGVAIIVAIVIVVVVGALNDWQKERQFVKLNRKKEDRYVKCIRSGKTREISVYDIFAGDVVLLEPGDMVPVDGILIEGHGIKCDESSATGESDLLKKTAGDDVFRAMESHQPLKKMDPFILSGAKVSEGVGSFLVTSSGIHSTYGKTMMSLREDSEVTPLQSKLNVLAEYIAKLGGAAALLLFVVLFIEFLVHLRTSNDTPSGKGQTFLNILIVAITVVVVAVPEGLPLAVTLALAFATTRMLKDNNLVRLLRSCETMGNATTICSDKTGTLTQNKMSVVAGTLGTALRFGDRKLKAPAATPAPLDDGVKGKQNVESPVDNSDDVSASEFVSTLSSDVKTLLEQSIVLNTTAFEGEEGGPDPFIGSKTETALLGFARDYLGMGSIRTERSNANVVQVTPFDSAIKCSGITVKLTDGRYRMYVKGASEILLAKCERIVSDATKELLASPLTEDNRDTLEHVITTYASRSLRTIGLVYRDFESWPPTDAKKSEDDPNQAVFDDIFRNMTFLAVVGIQDPLRDGVNTAVKDCQHAGVFVRMVTGDNVLTAKAIAEECGILVPGGVVMEGPAFRKLSKRDMDAIIPKLCVLARSSPEDKRKLVKRLKELGETVAVTGDGTNDAPALKTADVGFSMGIAGTEVAKEASAIILMDDNFASIVKALLWGRAVNDAVKKFLQFQITVNITAVLLTFVSAVSNGNQESVLTAVQLLWVNLIMDTFAALALATDPPTRSLLNRKPDPKSAPLITLRMWKMIIGQAIYQLVVTFILYFAGESILSYESPEEKKRMPTLVFNTFVWMQIFNSLNNRRLDNRFNVFEGLFHNWFFIAIFLIMIGGQTMIVFVGGRAFSIEKINGAQWAYSIVLGALSLPVGAIIRLVPDELVRRCIPGFLKRKRTPEVVVSDDYQWNQGLLELREELAFIKKVRGGRLSNLKFKVQHPREIFSRSRSSYSLPGTPNNGENNAGDASPAPPTPDSRSRRRARSRSNSAFGPAAVMAGIVAGSVAGWSPIDRSGENDSLKFSRNRSKSDLEAQEGIDVHPDTKSIDPILAPDPNEYRGPPSQNMETTPNFREGPFAGDPKLDDKAKPSGS</sequence>
<evidence type="ECO:0000256" key="2">
    <source>
        <dbReference type="ARBA" id="ARBA00022448"/>
    </source>
</evidence>
<dbReference type="FunFam" id="3.40.1110.10:FF:000031">
    <property type="entry name" value="Calcium-transporting ATPase"/>
    <property type="match status" value="1"/>
</dbReference>
<evidence type="ECO:0000256" key="4">
    <source>
        <dbReference type="ARBA" id="ARBA00022568"/>
    </source>
</evidence>
<evidence type="ECO:0000256" key="3">
    <source>
        <dbReference type="ARBA" id="ARBA00022554"/>
    </source>
</evidence>
<evidence type="ECO:0000259" key="20">
    <source>
        <dbReference type="Pfam" id="PF00122"/>
    </source>
</evidence>
<feature type="compositionally biased region" description="Basic and acidic residues" evidence="19">
    <location>
        <begin position="1583"/>
        <end position="1594"/>
    </location>
</feature>
<keyword evidence="13 18" id="KW-0406">Ion transport</keyword>
<dbReference type="SUPFAM" id="SSF81665">
    <property type="entry name" value="Calcium ATPase, transmembrane domain M"/>
    <property type="match status" value="1"/>
</dbReference>
<evidence type="ECO:0000256" key="13">
    <source>
        <dbReference type="ARBA" id="ARBA00023065"/>
    </source>
</evidence>
<keyword evidence="9 18" id="KW-0067">ATP-binding</keyword>
<feature type="compositionally biased region" description="Basic and acidic residues" evidence="19">
    <location>
        <begin position="224"/>
        <end position="238"/>
    </location>
</feature>
<dbReference type="NCBIfam" id="TIGR01494">
    <property type="entry name" value="ATPase_P-type"/>
    <property type="match status" value="2"/>
</dbReference>
<keyword evidence="2 18" id="KW-0813">Transport</keyword>
<feature type="transmembrane region" description="Helical" evidence="18">
    <location>
        <begin position="720"/>
        <end position="747"/>
    </location>
</feature>
<evidence type="ECO:0000256" key="16">
    <source>
        <dbReference type="ARBA" id="ARBA00048694"/>
    </source>
</evidence>
<dbReference type="InterPro" id="IPR001757">
    <property type="entry name" value="P_typ_ATPase"/>
</dbReference>
<dbReference type="Pfam" id="PF00690">
    <property type="entry name" value="Cation_ATPase_N"/>
    <property type="match status" value="1"/>
</dbReference>
<dbReference type="SUPFAM" id="SSF81653">
    <property type="entry name" value="Calcium ATPase, transduction domain A"/>
    <property type="match status" value="1"/>
</dbReference>
<evidence type="ECO:0000256" key="12">
    <source>
        <dbReference type="ARBA" id="ARBA00022989"/>
    </source>
</evidence>
<feature type="transmembrane region" description="Helical" evidence="18">
    <location>
        <begin position="1493"/>
        <end position="1514"/>
    </location>
</feature>
<keyword evidence="11" id="KW-1278">Translocase</keyword>
<feature type="compositionally biased region" description="Polar residues" evidence="19">
    <location>
        <begin position="264"/>
        <end position="282"/>
    </location>
</feature>
<feature type="region of interest" description="Disordered" evidence="19">
    <location>
        <begin position="1510"/>
        <end position="1594"/>
    </location>
</feature>
<dbReference type="InterPro" id="IPR018303">
    <property type="entry name" value="ATPase_P-typ_P_site"/>
</dbReference>
<feature type="region of interest" description="Disordered" evidence="19">
    <location>
        <begin position="409"/>
        <end position="442"/>
    </location>
</feature>
<evidence type="ECO:0000256" key="19">
    <source>
        <dbReference type="SAM" id="MobiDB-lite"/>
    </source>
</evidence>
<dbReference type="EC" id="7.2.2.10" evidence="18"/>
<feature type="domain" description="P-type ATPase A" evidence="20">
    <location>
        <begin position="545"/>
        <end position="658"/>
    </location>
</feature>
<dbReference type="GO" id="GO:0006874">
    <property type="term" value="P:intracellular calcium ion homeostasis"/>
    <property type="evidence" value="ECO:0007669"/>
    <property type="project" value="UniProtKB-ARBA"/>
</dbReference>
<dbReference type="FunFam" id="1.20.1110.10:FF:000039">
    <property type="entry name" value="Calcium-transporting ATPase"/>
    <property type="match status" value="1"/>
</dbReference>
<keyword evidence="6" id="KW-0479">Metal-binding</keyword>
<feature type="region of interest" description="Disordered" evidence="19">
    <location>
        <begin position="808"/>
        <end position="833"/>
    </location>
</feature>
<dbReference type="Pfam" id="PF00689">
    <property type="entry name" value="Cation_ATPase_C"/>
    <property type="match status" value="1"/>
</dbReference>
<feature type="transmembrane region" description="Helical" evidence="18">
    <location>
        <begin position="1362"/>
        <end position="1383"/>
    </location>
</feature>
<dbReference type="SFLD" id="SFLDG00002">
    <property type="entry name" value="C1.7:_P-type_atpase_like"/>
    <property type="match status" value="1"/>
</dbReference>
<comment type="subcellular location">
    <subcellularLocation>
        <location evidence="18">Membrane</location>
        <topology evidence="18">Multi-pass membrane protein</topology>
    </subcellularLocation>
    <subcellularLocation>
        <location evidence="1">Vacuole membrane</location>
        <topology evidence="1">Multi-pass membrane protein</topology>
    </subcellularLocation>
</comment>
<dbReference type="Gene3D" id="2.70.150.10">
    <property type="entry name" value="Calcium-transporting ATPase, cytoplasmic transduction domain A"/>
    <property type="match status" value="1"/>
</dbReference>
<dbReference type="SUPFAM" id="SSF81660">
    <property type="entry name" value="Metal cation-transporting ATPase, ATP-binding domain N"/>
    <property type="match status" value="1"/>
</dbReference>
<evidence type="ECO:0000256" key="17">
    <source>
        <dbReference type="ARBA" id="ARBA00059328"/>
    </source>
</evidence>
<keyword evidence="5 18" id="KW-0812">Transmembrane</keyword>
<feature type="transmembrane region" description="Helical" evidence="18">
    <location>
        <begin position="679"/>
        <end position="700"/>
    </location>
</feature>
<dbReference type="SFLD" id="SFLDF00027">
    <property type="entry name" value="p-type_atpase"/>
    <property type="match status" value="1"/>
</dbReference>
<evidence type="ECO:0000259" key="22">
    <source>
        <dbReference type="Pfam" id="PF00690"/>
    </source>
</evidence>
<evidence type="ECO:0000256" key="10">
    <source>
        <dbReference type="ARBA" id="ARBA00022842"/>
    </source>
</evidence>
<keyword evidence="7 18" id="KW-0547">Nucleotide-binding</keyword>
<comment type="similarity">
    <text evidence="15 18">Belongs to the cation transport ATPase (P-type) (TC 3.A.3) family.</text>
</comment>
<feature type="compositionally biased region" description="Polar residues" evidence="19">
    <location>
        <begin position="291"/>
        <end position="317"/>
    </location>
</feature>